<organism evidence="2 3">
    <name type="scientific">Romboutsia hominis</name>
    <dbReference type="NCBI Taxonomy" id="1507512"/>
    <lineage>
        <taxon>Bacteria</taxon>
        <taxon>Bacillati</taxon>
        <taxon>Bacillota</taxon>
        <taxon>Clostridia</taxon>
        <taxon>Peptostreptococcales</taxon>
        <taxon>Peptostreptococcaceae</taxon>
        <taxon>Romboutsia</taxon>
    </lineage>
</organism>
<dbReference type="InterPro" id="IPR004919">
    <property type="entry name" value="GmrSD_N"/>
</dbReference>
<feature type="domain" description="GmrSD restriction endonucleases N-terminal" evidence="1">
    <location>
        <begin position="142"/>
        <end position="279"/>
    </location>
</feature>
<evidence type="ECO:0000313" key="2">
    <source>
        <dbReference type="EMBL" id="CEI72719.1"/>
    </source>
</evidence>
<gene>
    <name evidence="2" type="ORF">FRIFI_1180</name>
</gene>
<dbReference type="EMBL" id="LN650648">
    <property type="protein sequence ID" value="CEI72719.1"/>
    <property type="molecule type" value="Genomic_DNA"/>
</dbReference>
<accession>A0A2P2BQT9</accession>
<keyword evidence="3" id="KW-1185">Reference proteome</keyword>
<reference evidence="2 3" key="1">
    <citation type="submission" date="2014-09" db="EMBL/GenBank/DDBJ databases">
        <authorList>
            <person name="Hornung B.V."/>
        </authorList>
    </citation>
    <scope>NUCLEOTIDE SEQUENCE [LARGE SCALE GENOMIC DNA]</scope>
    <source>
        <strain evidence="2 3">FRIFI</strain>
    </source>
</reference>
<dbReference type="PANTHER" id="PTHR39639:SF1">
    <property type="entry name" value="DUF262 DOMAIN-CONTAINING PROTEIN"/>
    <property type="match status" value="1"/>
</dbReference>
<dbReference type="KEGG" id="rhom:FRIFI_1180"/>
<sequence>MNTIKNIVIEVNIDGDIELFEFKYIKSDKMYSSKNTIKLQITLDEYKRCDTVKRKDESTLFISYTQTIEELFKEKYNATVDKLNEEMADGVEFTESEIERNDEIIVPYDPNLIRVSQARFSLKEIFDMLVGDEYDEEPILDLSPDFQRRYVWDNTRKSRLIESILLKIPLPVFYLSRDYDGKYQVVDGVQRLSVIKEFFSNGFKLKNLEYLTDECENRYFHNKKSESLHPRFVRTLRSYQIDCNVIEPETPHKVKLDIFKRLNTGGKNLNNQEIRNSILKPSPRDFIRKLANSKEFILATNNSISTTRMMDQEMIVRYIGFYFIYKRQDLFPNLKYNGKMNEFLDLTIELLNENFKYIPFDEIENNFYKAMINARNIFNEYAFRKVENRYLYKDKNKINKSLFTIFSILLSDYEVKDIKSKGIILDQFAEFLQDDKYIYESITYLSAEKTSIDTTYLRLKFFLNEIYGGKND</sequence>
<dbReference type="RefSeq" id="WP_166505304.1">
    <property type="nucleotide sequence ID" value="NZ_LN650648.1"/>
</dbReference>
<name>A0A2P2BQT9_9FIRM</name>
<proteinExistence type="predicted"/>
<protein>
    <submittedName>
        <fullName evidence="2">Lin0833 protein</fullName>
    </submittedName>
</protein>
<evidence type="ECO:0000259" key="1">
    <source>
        <dbReference type="Pfam" id="PF03235"/>
    </source>
</evidence>
<dbReference type="AlphaFoldDB" id="A0A2P2BQT9"/>
<dbReference type="Proteomes" id="UP000245695">
    <property type="component" value="Chromosome 1"/>
</dbReference>
<dbReference type="Pfam" id="PF03235">
    <property type="entry name" value="GmrSD_N"/>
    <property type="match status" value="1"/>
</dbReference>
<dbReference type="PANTHER" id="PTHR39639">
    <property type="entry name" value="CHROMOSOME 16, WHOLE GENOME SHOTGUN SEQUENCE"/>
    <property type="match status" value="1"/>
</dbReference>
<evidence type="ECO:0000313" key="3">
    <source>
        <dbReference type="Proteomes" id="UP000245695"/>
    </source>
</evidence>